<dbReference type="AlphaFoldDB" id="X1F658"/>
<keyword evidence="4" id="KW-1003">Cell membrane</keyword>
<dbReference type="Pfam" id="PF01032">
    <property type="entry name" value="FecCD"/>
    <property type="match status" value="1"/>
</dbReference>
<feature type="transmembrane region" description="Helical" evidence="8">
    <location>
        <begin position="18"/>
        <end position="41"/>
    </location>
</feature>
<keyword evidence="7 8" id="KW-0472">Membrane</keyword>
<dbReference type="PANTHER" id="PTHR30472:SF25">
    <property type="entry name" value="ABC TRANSPORTER PERMEASE PROTEIN MJ0876-RELATED"/>
    <property type="match status" value="1"/>
</dbReference>
<dbReference type="EMBL" id="BART01031634">
    <property type="protein sequence ID" value="GAH16283.1"/>
    <property type="molecule type" value="Genomic_DNA"/>
</dbReference>
<evidence type="ECO:0000256" key="3">
    <source>
        <dbReference type="ARBA" id="ARBA00022448"/>
    </source>
</evidence>
<feature type="transmembrane region" description="Helical" evidence="8">
    <location>
        <begin position="53"/>
        <end position="77"/>
    </location>
</feature>
<keyword evidence="5 8" id="KW-0812">Transmembrane</keyword>
<dbReference type="CDD" id="cd06550">
    <property type="entry name" value="TM_ABC_iron-siderophores_like"/>
    <property type="match status" value="1"/>
</dbReference>
<accession>X1F658</accession>
<evidence type="ECO:0000256" key="4">
    <source>
        <dbReference type="ARBA" id="ARBA00022475"/>
    </source>
</evidence>
<feature type="transmembrane region" description="Helical" evidence="8">
    <location>
        <begin position="188"/>
        <end position="211"/>
    </location>
</feature>
<comment type="subcellular location">
    <subcellularLocation>
        <location evidence="1">Cell membrane</location>
        <topology evidence="1">Multi-pass membrane protein</topology>
    </subcellularLocation>
</comment>
<gene>
    <name evidence="9" type="ORF">S01H4_54905</name>
</gene>
<proteinExistence type="inferred from homology"/>
<feature type="non-terminal residue" evidence="9">
    <location>
        <position position="1"/>
    </location>
</feature>
<keyword evidence="6 8" id="KW-1133">Transmembrane helix</keyword>
<dbReference type="InterPro" id="IPR037294">
    <property type="entry name" value="ABC_BtuC-like"/>
</dbReference>
<evidence type="ECO:0000256" key="7">
    <source>
        <dbReference type="ARBA" id="ARBA00023136"/>
    </source>
</evidence>
<dbReference type="GO" id="GO:0005886">
    <property type="term" value="C:plasma membrane"/>
    <property type="evidence" value="ECO:0007669"/>
    <property type="project" value="UniProtKB-SubCell"/>
</dbReference>
<dbReference type="InterPro" id="IPR000522">
    <property type="entry name" value="ABC_transptr_permease_BtuC"/>
</dbReference>
<feature type="transmembrane region" description="Helical" evidence="8">
    <location>
        <begin position="217"/>
        <end position="235"/>
    </location>
</feature>
<dbReference type="GO" id="GO:0022857">
    <property type="term" value="F:transmembrane transporter activity"/>
    <property type="evidence" value="ECO:0007669"/>
    <property type="project" value="InterPro"/>
</dbReference>
<organism evidence="9">
    <name type="scientific">marine sediment metagenome</name>
    <dbReference type="NCBI Taxonomy" id="412755"/>
    <lineage>
        <taxon>unclassified sequences</taxon>
        <taxon>metagenomes</taxon>
        <taxon>ecological metagenomes</taxon>
    </lineage>
</organism>
<comment type="similarity">
    <text evidence="2">Belongs to the binding-protein-dependent transport system permease family. FecCD subfamily.</text>
</comment>
<evidence type="ECO:0000256" key="6">
    <source>
        <dbReference type="ARBA" id="ARBA00022989"/>
    </source>
</evidence>
<dbReference type="Gene3D" id="1.10.3470.10">
    <property type="entry name" value="ABC transporter involved in vitamin B12 uptake, BtuC"/>
    <property type="match status" value="1"/>
</dbReference>
<evidence type="ECO:0008006" key="10">
    <source>
        <dbReference type="Google" id="ProtNLM"/>
    </source>
</evidence>
<name>X1F658_9ZZZZ</name>
<evidence type="ECO:0000256" key="1">
    <source>
        <dbReference type="ARBA" id="ARBA00004651"/>
    </source>
</evidence>
<dbReference type="SUPFAM" id="SSF81345">
    <property type="entry name" value="ABC transporter involved in vitamin B12 uptake, BtuC"/>
    <property type="match status" value="1"/>
</dbReference>
<evidence type="ECO:0000256" key="5">
    <source>
        <dbReference type="ARBA" id="ARBA00022692"/>
    </source>
</evidence>
<sequence>SAGAALGATIAMMLPINLAFLGFGLVPVAAFCGALVTVILVYNLARVGGKTPIISMLLAGFVVSSLLAAVMMFLVSISGRLNLNLQSVYSFLMGNISVTSWGQLAVIAPLVIGGIIGARFFAFHLNAFSLGEEGAAYVGIEVEKDKIRILALGSLLTATAVSISGLVGFVGLVVPHAVRLSLGPDHRLLLPASALAGAGFLIIADLVARIILAPMEIPVGVITAIIGAPFFLYLLRRTRREYAF</sequence>
<dbReference type="PANTHER" id="PTHR30472">
    <property type="entry name" value="FERRIC ENTEROBACTIN TRANSPORT SYSTEM PERMEASE PROTEIN"/>
    <property type="match status" value="1"/>
</dbReference>
<comment type="caution">
    <text evidence="9">The sequence shown here is derived from an EMBL/GenBank/DDBJ whole genome shotgun (WGS) entry which is preliminary data.</text>
</comment>
<keyword evidence="3" id="KW-0813">Transport</keyword>
<feature type="transmembrane region" description="Helical" evidence="8">
    <location>
        <begin position="98"/>
        <end position="122"/>
    </location>
</feature>
<evidence type="ECO:0000256" key="2">
    <source>
        <dbReference type="ARBA" id="ARBA00007935"/>
    </source>
</evidence>
<evidence type="ECO:0000256" key="8">
    <source>
        <dbReference type="SAM" id="Phobius"/>
    </source>
</evidence>
<protein>
    <recommendedName>
        <fullName evidence="10">Iron ABC transporter permease</fullName>
    </recommendedName>
</protein>
<evidence type="ECO:0000313" key="9">
    <source>
        <dbReference type="EMBL" id="GAH16283.1"/>
    </source>
</evidence>
<reference evidence="9" key="1">
    <citation type="journal article" date="2014" name="Front. Microbiol.">
        <title>High frequency of phylogenetically diverse reductive dehalogenase-homologous genes in deep subseafloor sedimentary metagenomes.</title>
        <authorList>
            <person name="Kawai M."/>
            <person name="Futagami T."/>
            <person name="Toyoda A."/>
            <person name="Takaki Y."/>
            <person name="Nishi S."/>
            <person name="Hori S."/>
            <person name="Arai W."/>
            <person name="Tsubouchi T."/>
            <person name="Morono Y."/>
            <person name="Uchiyama I."/>
            <person name="Ito T."/>
            <person name="Fujiyama A."/>
            <person name="Inagaki F."/>
            <person name="Takami H."/>
        </authorList>
    </citation>
    <scope>NUCLEOTIDE SEQUENCE</scope>
    <source>
        <strain evidence="9">Expedition CK06-06</strain>
    </source>
</reference>
<feature type="transmembrane region" description="Helical" evidence="8">
    <location>
        <begin position="149"/>
        <end position="176"/>
    </location>
</feature>